<keyword evidence="2" id="KW-1185">Reference proteome</keyword>
<dbReference type="RefSeq" id="XP_005711076.1">
    <property type="nucleotide sequence ID" value="XM_005711019.1"/>
</dbReference>
<proteinExistence type="predicted"/>
<accession>R7QQK4</accession>
<name>R7QQK4_CHOCR</name>
<evidence type="ECO:0000313" key="2">
    <source>
        <dbReference type="Proteomes" id="UP000012073"/>
    </source>
</evidence>
<dbReference type="Proteomes" id="UP000012073">
    <property type="component" value="Unassembled WGS sequence"/>
</dbReference>
<dbReference type="KEGG" id="ccp:CHC_T00007430001"/>
<gene>
    <name evidence="1" type="ORF">CHC_T00007430001</name>
</gene>
<dbReference type="EMBL" id="HG002242">
    <property type="protein sequence ID" value="CDF40782.1"/>
    <property type="molecule type" value="Genomic_DNA"/>
</dbReference>
<dbReference type="Gramene" id="CDF40782">
    <property type="protein sequence ID" value="CDF40782"/>
    <property type="gene ID" value="CHC_T00007430001"/>
</dbReference>
<dbReference type="AlphaFoldDB" id="R7QQK4"/>
<dbReference type="GeneID" id="17318793"/>
<organism evidence="1 2">
    <name type="scientific">Chondrus crispus</name>
    <name type="common">Carrageen Irish moss</name>
    <name type="synonym">Polymorpha crispa</name>
    <dbReference type="NCBI Taxonomy" id="2769"/>
    <lineage>
        <taxon>Eukaryota</taxon>
        <taxon>Rhodophyta</taxon>
        <taxon>Florideophyceae</taxon>
        <taxon>Rhodymeniophycidae</taxon>
        <taxon>Gigartinales</taxon>
        <taxon>Gigartinaceae</taxon>
        <taxon>Chondrus</taxon>
    </lineage>
</organism>
<protein>
    <submittedName>
        <fullName evidence="1">Uncharacterized protein</fullName>
    </submittedName>
</protein>
<evidence type="ECO:0000313" key="1">
    <source>
        <dbReference type="EMBL" id="CDF40782.1"/>
    </source>
</evidence>
<reference evidence="2" key="1">
    <citation type="journal article" date="2013" name="Proc. Natl. Acad. Sci. U.S.A.">
        <title>Genome structure and metabolic features in the red seaweed Chondrus crispus shed light on evolution of the Archaeplastida.</title>
        <authorList>
            <person name="Collen J."/>
            <person name="Porcel B."/>
            <person name="Carre W."/>
            <person name="Ball S.G."/>
            <person name="Chaparro C."/>
            <person name="Tonon T."/>
            <person name="Barbeyron T."/>
            <person name="Michel G."/>
            <person name="Noel B."/>
            <person name="Valentin K."/>
            <person name="Elias M."/>
            <person name="Artiguenave F."/>
            <person name="Arun A."/>
            <person name="Aury J.M."/>
            <person name="Barbosa-Neto J.F."/>
            <person name="Bothwell J.H."/>
            <person name="Bouget F.Y."/>
            <person name="Brillet L."/>
            <person name="Cabello-Hurtado F."/>
            <person name="Capella-Gutierrez S."/>
            <person name="Charrier B."/>
            <person name="Cladiere L."/>
            <person name="Cock J.M."/>
            <person name="Coelho S.M."/>
            <person name="Colleoni C."/>
            <person name="Czjzek M."/>
            <person name="Da Silva C."/>
            <person name="Delage L."/>
            <person name="Denoeud F."/>
            <person name="Deschamps P."/>
            <person name="Dittami S.M."/>
            <person name="Gabaldon T."/>
            <person name="Gachon C.M."/>
            <person name="Groisillier A."/>
            <person name="Herve C."/>
            <person name="Jabbari K."/>
            <person name="Katinka M."/>
            <person name="Kloareg B."/>
            <person name="Kowalczyk N."/>
            <person name="Labadie K."/>
            <person name="Leblanc C."/>
            <person name="Lopez P.J."/>
            <person name="McLachlan D.H."/>
            <person name="Meslet-Cladiere L."/>
            <person name="Moustafa A."/>
            <person name="Nehr Z."/>
            <person name="Nyvall Collen P."/>
            <person name="Panaud O."/>
            <person name="Partensky F."/>
            <person name="Poulain J."/>
            <person name="Rensing S.A."/>
            <person name="Rousvoal S."/>
            <person name="Samson G."/>
            <person name="Symeonidi A."/>
            <person name="Weissenbach J."/>
            <person name="Zambounis A."/>
            <person name="Wincker P."/>
            <person name="Boyen C."/>
        </authorList>
    </citation>
    <scope>NUCLEOTIDE SEQUENCE [LARGE SCALE GENOMIC DNA]</scope>
    <source>
        <strain evidence="2">cv. Stackhouse</strain>
    </source>
</reference>
<sequence>MFAKFEASTCACQTFFQRWERGVPKRMAEGEPHAARVWRRVGPFRPPLSSHSSTRSPLRGKGGCDCNCTYTIHRIKLTLRYVVIPHIR</sequence>